<dbReference type="Gene3D" id="3.40.50.150">
    <property type="entry name" value="Vaccinia Virus protein VP39"/>
    <property type="match status" value="1"/>
</dbReference>
<keyword evidence="3" id="KW-1185">Reference proteome</keyword>
<dbReference type="SUPFAM" id="SSF53335">
    <property type="entry name" value="S-adenosyl-L-methionine-dependent methyltransferases"/>
    <property type="match status" value="1"/>
</dbReference>
<gene>
    <name evidence="2" type="ORF">ELAC_1842</name>
</gene>
<sequence>MTVSMSTLSTSSYSSRLISQTELHVRFEEAEKSKKLELQGYSFDPDRFQALLRFLTTATQLTKLKVTKALLDSEQEAKILSTTNRNLMKGIKIEDEQGRRFGNAYTDWHEYNMAKMTLCKLHDTTEAALQKFDSLPGHVIDFGSGTGQETMALLEMGCPSVVAIDGDREAIEILKKKATSYLNEGTLQTYRGPFMEYNSERKADLFIASFTWPYRPPQDFAECWGQCLANLKPGGWIAGHFFGSPAMPDAGMTYHSEDELINLLNMDFEEISIRVKEKENQAVFGGSNPPWGALYHVVAKKRERNLM</sequence>
<dbReference type="Proteomes" id="UP000220251">
    <property type="component" value="Unassembled WGS sequence"/>
</dbReference>
<organism evidence="2 3">
    <name type="scientific">Estrella lausannensis</name>
    <dbReference type="NCBI Taxonomy" id="483423"/>
    <lineage>
        <taxon>Bacteria</taxon>
        <taxon>Pseudomonadati</taxon>
        <taxon>Chlamydiota</taxon>
        <taxon>Chlamydiia</taxon>
        <taxon>Parachlamydiales</taxon>
        <taxon>Candidatus Criblamydiaceae</taxon>
        <taxon>Estrella</taxon>
    </lineage>
</organism>
<feature type="domain" description="Methyltransferase" evidence="1">
    <location>
        <begin position="139"/>
        <end position="235"/>
    </location>
</feature>
<dbReference type="InterPro" id="IPR029063">
    <property type="entry name" value="SAM-dependent_MTases_sf"/>
</dbReference>
<dbReference type="Pfam" id="PF13649">
    <property type="entry name" value="Methyltransf_25"/>
    <property type="match status" value="1"/>
</dbReference>
<dbReference type="EMBL" id="CWGJ01000026">
    <property type="protein sequence ID" value="CRX39167.1"/>
    <property type="molecule type" value="Genomic_DNA"/>
</dbReference>
<evidence type="ECO:0000259" key="1">
    <source>
        <dbReference type="Pfam" id="PF13649"/>
    </source>
</evidence>
<evidence type="ECO:0000313" key="2">
    <source>
        <dbReference type="EMBL" id="CRX39167.1"/>
    </source>
</evidence>
<proteinExistence type="predicted"/>
<dbReference type="GO" id="GO:0008168">
    <property type="term" value="F:methyltransferase activity"/>
    <property type="evidence" value="ECO:0007669"/>
    <property type="project" value="UniProtKB-KW"/>
</dbReference>
<dbReference type="CDD" id="cd02440">
    <property type="entry name" value="AdoMet_MTases"/>
    <property type="match status" value="1"/>
</dbReference>
<dbReference type="GO" id="GO:0032259">
    <property type="term" value="P:methylation"/>
    <property type="evidence" value="ECO:0007669"/>
    <property type="project" value="UniProtKB-KW"/>
</dbReference>
<keyword evidence="2" id="KW-0489">Methyltransferase</keyword>
<name>A0A0H5DRF7_9BACT</name>
<dbReference type="InterPro" id="IPR041698">
    <property type="entry name" value="Methyltransf_25"/>
</dbReference>
<dbReference type="RefSeq" id="WP_098039034.1">
    <property type="nucleotide sequence ID" value="NZ_CWGJ01000026.1"/>
</dbReference>
<evidence type="ECO:0000313" key="3">
    <source>
        <dbReference type="Proteomes" id="UP000220251"/>
    </source>
</evidence>
<protein>
    <submittedName>
        <fullName evidence="2">Methyltransferase</fullName>
    </submittedName>
</protein>
<dbReference type="AlphaFoldDB" id="A0A0H5DRF7"/>
<accession>A0A0H5DRF7</accession>
<reference evidence="3" key="1">
    <citation type="submission" date="2015-06" db="EMBL/GenBank/DDBJ databases">
        <authorList>
            <person name="Bertelli C."/>
        </authorList>
    </citation>
    <scope>NUCLEOTIDE SEQUENCE [LARGE SCALE GENOMIC DNA]</scope>
    <source>
        <strain evidence="3">CRIB-30</strain>
    </source>
</reference>
<keyword evidence="2" id="KW-0808">Transferase</keyword>